<evidence type="ECO:0000313" key="3">
    <source>
        <dbReference type="Proteomes" id="UP000199339"/>
    </source>
</evidence>
<protein>
    <recommendedName>
        <fullName evidence="4">DUF3108 domain-containing protein</fullName>
    </recommendedName>
</protein>
<name>A0A1I4WAR3_9GAMM</name>
<accession>A0A1I4WAR3</accession>
<keyword evidence="3" id="KW-1185">Reference proteome</keyword>
<evidence type="ECO:0000256" key="1">
    <source>
        <dbReference type="SAM" id="SignalP"/>
    </source>
</evidence>
<dbReference type="EMBL" id="FOUR01000004">
    <property type="protein sequence ID" value="SFN10402.1"/>
    <property type="molecule type" value="Genomic_DNA"/>
</dbReference>
<evidence type="ECO:0008006" key="4">
    <source>
        <dbReference type="Google" id="ProtNLM"/>
    </source>
</evidence>
<reference evidence="3" key="1">
    <citation type="submission" date="2016-10" db="EMBL/GenBank/DDBJ databases">
        <authorList>
            <person name="Varghese N."/>
            <person name="Submissions S."/>
        </authorList>
    </citation>
    <scope>NUCLEOTIDE SEQUENCE [LARGE SCALE GENOMIC DNA]</scope>
    <source>
        <strain evidence="3">CGMCC 1.6775</strain>
    </source>
</reference>
<organism evidence="2 3">
    <name type="scientific">Marinobacter pelagius</name>
    <dbReference type="NCBI Taxonomy" id="379482"/>
    <lineage>
        <taxon>Bacteria</taxon>
        <taxon>Pseudomonadati</taxon>
        <taxon>Pseudomonadota</taxon>
        <taxon>Gammaproteobacteria</taxon>
        <taxon>Pseudomonadales</taxon>
        <taxon>Marinobacteraceae</taxon>
        <taxon>Marinobacter</taxon>
    </lineage>
</organism>
<feature type="chain" id="PRO_5011745098" description="DUF3108 domain-containing protein" evidence="1">
    <location>
        <begin position="33"/>
        <end position="250"/>
    </location>
</feature>
<evidence type="ECO:0000313" key="2">
    <source>
        <dbReference type="EMBL" id="SFN10402.1"/>
    </source>
</evidence>
<keyword evidence="1" id="KW-0732">Signal</keyword>
<sequence>MRMSGLSRRHGRIPAFRRLALLALLLFPLVSAAQEAAQELIPSRVSYTASMDKGLEINGTAERSLTFQNNGIWLYRTDVDSFIADIDESLILKWENGRVIPLRYRYHLSGVFIRDRKQSIDFDWDKGVATGSYRDKSFEIPLKEGALDPLGFQLQLRQDIKAGMREMSYQVIDGGDYDEEKFAVIDEERVSTNGDTISLLKAEKVRGENARRQTLMWFDPRQDFLLSRLLQIEPDGSRYELRLKDAELGD</sequence>
<dbReference type="AlphaFoldDB" id="A0A1I4WAR3"/>
<dbReference type="Proteomes" id="UP000199339">
    <property type="component" value="Unassembled WGS sequence"/>
</dbReference>
<gene>
    <name evidence="2" type="ORF">SAMN04487961_2166</name>
</gene>
<dbReference type="InterPro" id="IPR021457">
    <property type="entry name" value="DUF3108"/>
</dbReference>
<dbReference type="Pfam" id="PF11306">
    <property type="entry name" value="DUF3108"/>
    <property type="match status" value="1"/>
</dbReference>
<feature type="signal peptide" evidence="1">
    <location>
        <begin position="1"/>
        <end position="32"/>
    </location>
</feature>
<proteinExistence type="predicted"/>